<dbReference type="HAMAP" id="MF_00978">
    <property type="entry name" value="Bifunct_BirA"/>
    <property type="match status" value="1"/>
</dbReference>
<dbReference type="NCBIfam" id="TIGR00121">
    <property type="entry name" value="birA_ligase"/>
    <property type="match status" value="1"/>
</dbReference>
<dbReference type="InterPro" id="IPR004143">
    <property type="entry name" value="BPL_LPL_catalytic"/>
</dbReference>
<keyword evidence="2" id="KW-0805">Transcription regulation</keyword>
<evidence type="ECO:0000313" key="4">
    <source>
        <dbReference type="EMBL" id="GAE91391.1"/>
    </source>
</evidence>
<dbReference type="InterPro" id="IPR036390">
    <property type="entry name" value="WH_DNA-bd_sf"/>
</dbReference>
<dbReference type="AlphaFoldDB" id="W4VDX7"/>
<dbReference type="PROSITE" id="PS51733">
    <property type="entry name" value="BPL_LPL_CATALYTIC"/>
    <property type="match status" value="1"/>
</dbReference>
<dbReference type="SUPFAM" id="SSF46785">
    <property type="entry name" value="Winged helix' DNA-binding domain"/>
    <property type="match status" value="1"/>
</dbReference>
<dbReference type="GO" id="GO:0009249">
    <property type="term" value="P:protein lipoylation"/>
    <property type="evidence" value="ECO:0007669"/>
    <property type="project" value="UniProtKB-ARBA"/>
</dbReference>
<dbReference type="InterPro" id="IPR045864">
    <property type="entry name" value="aa-tRNA-synth_II/BPL/LPL"/>
</dbReference>
<dbReference type="PANTHER" id="PTHR12835">
    <property type="entry name" value="BIOTIN PROTEIN LIGASE"/>
    <property type="match status" value="1"/>
</dbReference>
<comment type="caution">
    <text evidence="2">Lacks conserved residue(s) required for the propagation of feature annotation.</text>
</comment>
<dbReference type="Gene3D" id="1.10.10.10">
    <property type="entry name" value="Winged helix-like DNA-binding domain superfamily/Winged helix DNA-binding domain"/>
    <property type="match status" value="1"/>
</dbReference>
<keyword evidence="2" id="KW-0678">Repressor</keyword>
<dbReference type="OrthoDB" id="9807064at2"/>
<dbReference type="GO" id="GO:0005524">
    <property type="term" value="F:ATP binding"/>
    <property type="evidence" value="ECO:0007669"/>
    <property type="project" value="UniProtKB-UniRule"/>
</dbReference>
<keyword evidence="2" id="KW-0804">Transcription</keyword>
<dbReference type="InterPro" id="IPR030855">
    <property type="entry name" value="Bifunct_BirA"/>
</dbReference>
<dbReference type="PANTHER" id="PTHR12835:SF5">
    <property type="entry name" value="BIOTIN--PROTEIN LIGASE"/>
    <property type="match status" value="1"/>
</dbReference>
<comment type="catalytic activity">
    <reaction evidence="2">
        <text>biotin + L-lysyl-[protein] + ATP = N(6)-biotinyl-L-lysyl-[protein] + AMP + diphosphate + H(+)</text>
        <dbReference type="Rhea" id="RHEA:11756"/>
        <dbReference type="Rhea" id="RHEA-COMP:9752"/>
        <dbReference type="Rhea" id="RHEA-COMP:10505"/>
        <dbReference type="ChEBI" id="CHEBI:15378"/>
        <dbReference type="ChEBI" id="CHEBI:29969"/>
        <dbReference type="ChEBI" id="CHEBI:30616"/>
        <dbReference type="ChEBI" id="CHEBI:33019"/>
        <dbReference type="ChEBI" id="CHEBI:57586"/>
        <dbReference type="ChEBI" id="CHEBI:83144"/>
        <dbReference type="ChEBI" id="CHEBI:456215"/>
        <dbReference type="EC" id="6.3.4.15"/>
    </reaction>
</comment>
<comment type="similarity">
    <text evidence="2">Belongs to the biotin--protein ligase family.</text>
</comment>
<dbReference type="Pfam" id="PF03099">
    <property type="entry name" value="BPL_LplA_LipB"/>
    <property type="match status" value="1"/>
</dbReference>
<keyword evidence="2" id="KW-0067">ATP-binding</keyword>
<feature type="binding site" evidence="2">
    <location>
        <position position="189"/>
    </location>
    <ligand>
        <name>biotin</name>
        <dbReference type="ChEBI" id="CHEBI:57586"/>
    </ligand>
</feature>
<evidence type="ECO:0000256" key="1">
    <source>
        <dbReference type="ARBA" id="ARBA00022598"/>
    </source>
</evidence>
<protein>
    <recommendedName>
        <fullName evidence="2">Bifunctional ligase/repressor BirA</fullName>
    </recommendedName>
    <alternativeName>
        <fullName evidence="2">Biotin--[acetyl-CoA-carboxylase] ligase</fullName>
        <ecNumber evidence="2">6.3.4.15</ecNumber>
    </alternativeName>
    <alternativeName>
        <fullName evidence="2">Biotin--protein ligase</fullName>
    </alternativeName>
    <alternativeName>
        <fullName evidence="2">Biotin-[acetyl-CoA carboxylase] synthetase</fullName>
    </alternativeName>
</protein>
<accession>W4VDX7</accession>
<dbReference type="GO" id="GO:0016740">
    <property type="term" value="F:transferase activity"/>
    <property type="evidence" value="ECO:0007669"/>
    <property type="project" value="UniProtKB-ARBA"/>
</dbReference>
<evidence type="ECO:0000259" key="3">
    <source>
        <dbReference type="PROSITE" id="PS51733"/>
    </source>
</evidence>
<dbReference type="SUPFAM" id="SSF55681">
    <property type="entry name" value="Class II aaRS and biotin synthetases"/>
    <property type="match status" value="1"/>
</dbReference>
<proteinExistence type="inferred from homology"/>
<dbReference type="STRING" id="1298598.JCM21714_339"/>
<dbReference type="InterPro" id="IPR013196">
    <property type="entry name" value="HTH_11"/>
</dbReference>
<comment type="caution">
    <text evidence="4">The sequence shown here is derived from an EMBL/GenBank/DDBJ whole genome shotgun (WGS) entry which is preliminary data.</text>
</comment>
<dbReference type="eggNOG" id="COG0340">
    <property type="taxonomic scope" value="Bacteria"/>
</dbReference>
<keyword evidence="2" id="KW-0092">Biotin</keyword>
<feature type="DNA-binding region" description="H-T-H motif" evidence="2">
    <location>
        <begin position="23"/>
        <end position="42"/>
    </location>
</feature>
<dbReference type="GO" id="GO:0003677">
    <property type="term" value="F:DNA binding"/>
    <property type="evidence" value="ECO:0007669"/>
    <property type="project" value="UniProtKB-UniRule"/>
</dbReference>
<keyword evidence="2" id="KW-0547">Nucleotide-binding</keyword>
<dbReference type="InterPro" id="IPR036388">
    <property type="entry name" value="WH-like_DNA-bd_sf"/>
</dbReference>
<dbReference type="CDD" id="cd16442">
    <property type="entry name" value="BPL"/>
    <property type="match status" value="1"/>
</dbReference>
<dbReference type="GO" id="GO:0006355">
    <property type="term" value="P:regulation of DNA-templated transcription"/>
    <property type="evidence" value="ECO:0007669"/>
    <property type="project" value="UniProtKB-UniRule"/>
</dbReference>
<keyword evidence="2" id="KW-0238">DNA-binding</keyword>
<feature type="binding site" evidence="2">
    <location>
        <begin position="122"/>
        <end position="124"/>
    </location>
    <ligand>
        <name>biotin</name>
        <dbReference type="ChEBI" id="CHEBI:57586"/>
    </ligand>
</feature>
<feature type="binding site" evidence="2">
    <location>
        <position position="118"/>
    </location>
    <ligand>
        <name>biotin</name>
        <dbReference type="ChEBI" id="CHEBI:57586"/>
    </ligand>
</feature>
<organism evidence="4 5">
    <name type="scientific">Gracilibacillus boraciitolerans JCM 21714</name>
    <dbReference type="NCBI Taxonomy" id="1298598"/>
    <lineage>
        <taxon>Bacteria</taxon>
        <taxon>Bacillati</taxon>
        <taxon>Bacillota</taxon>
        <taxon>Bacilli</taxon>
        <taxon>Bacillales</taxon>
        <taxon>Bacillaceae</taxon>
        <taxon>Gracilibacillus</taxon>
    </lineage>
</organism>
<dbReference type="eggNOG" id="COG1654">
    <property type="taxonomic scope" value="Bacteria"/>
</dbReference>
<feature type="domain" description="BPL/LPL catalytic" evidence="3">
    <location>
        <begin position="71"/>
        <end position="262"/>
    </location>
</feature>
<sequence>MTNNKRNEIIAILAKQEQQFISGQMLSEQLQISRTAIWKHMNELKKDGYQFESVPKKGYRLLAKPNQLNESSIKWGLDTNWLGQTIIFKEQIGSTQDLAHELARKGEKHGTVIIANRQLAGRGRMEKRWLSDDNGGIWLSMVLRPTIPPHQASQMTLFVAVTLVDTLERLTDQTIQIKWPNDLFINGKKLAGILTEMQAELEAIQYLIIGFGINVNQNINNFSEDIRHKSTSLKIVSSQEWNRTELIQFILQDFEGAYQNYLRTGFEPIKQKWLKHAYKFNDSIFIKTGQEAFYATIKGITDDGALMVCDEQKQDRVIYSAEIYW</sequence>
<reference evidence="4 5" key="1">
    <citation type="journal article" date="2014" name="Genome Announc.">
        <title>Draft Genome Sequence of the Boron-Tolerant and Moderately Halotolerant Bacterium Gracilibacillus boraciitolerans JCM 21714T.</title>
        <authorList>
            <person name="Ahmed I."/>
            <person name="Oshima K."/>
            <person name="Suda W."/>
            <person name="Kitamura K."/>
            <person name="Iida T."/>
            <person name="Ohmori Y."/>
            <person name="Fujiwara T."/>
            <person name="Hattori M."/>
            <person name="Ohkuma M."/>
        </authorList>
    </citation>
    <scope>NUCLEOTIDE SEQUENCE [LARGE SCALE GENOMIC DNA]</scope>
    <source>
        <strain evidence="4 5">JCM 21714</strain>
    </source>
</reference>
<evidence type="ECO:0000256" key="2">
    <source>
        <dbReference type="HAMAP-Rule" id="MF_00978"/>
    </source>
</evidence>
<dbReference type="Gene3D" id="3.30.930.10">
    <property type="entry name" value="Bira Bifunctional Protein, Domain 2"/>
    <property type="match status" value="1"/>
</dbReference>
<dbReference type="GO" id="GO:0004077">
    <property type="term" value="F:biotin--[biotin carboxyl-carrier protein] ligase activity"/>
    <property type="evidence" value="ECO:0007669"/>
    <property type="project" value="UniProtKB-UniRule"/>
</dbReference>
<dbReference type="EC" id="6.3.4.15" evidence="2"/>
<keyword evidence="5" id="KW-1185">Reference proteome</keyword>
<gene>
    <name evidence="2" type="primary">birA</name>
    <name evidence="4" type="ORF">JCM21714_339</name>
</gene>
<dbReference type="RefSeq" id="WP_035721805.1">
    <property type="nucleotide sequence ID" value="NZ_BAVS01000001.1"/>
</dbReference>
<dbReference type="Proteomes" id="UP000019102">
    <property type="component" value="Unassembled WGS sequence"/>
</dbReference>
<name>W4VDX7_9BACI</name>
<evidence type="ECO:0000313" key="5">
    <source>
        <dbReference type="Proteomes" id="UP000019102"/>
    </source>
</evidence>
<keyword evidence="1 2" id="KW-0436">Ligase</keyword>
<dbReference type="GO" id="GO:0005737">
    <property type="term" value="C:cytoplasm"/>
    <property type="evidence" value="ECO:0007669"/>
    <property type="project" value="TreeGrafter"/>
</dbReference>
<dbReference type="EMBL" id="BAVS01000001">
    <property type="protein sequence ID" value="GAE91391.1"/>
    <property type="molecule type" value="Genomic_DNA"/>
</dbReference>
<comment type="function">
    <text evidence="2">Acts both as a biotin--[acetyl-CoA-carboxylase] ligase and a repressor.</text>
</comment>
<dbReference type="Pfam" id="PF08279">
    <property type="entry name" value="HTH_11"/>
    <property type="match status" value="1"/>
</dbReference>
<dbReference type="InterPro" id="IPR004408">
    <property type="entry name" value="Biotin_CoA_COase_ligase"/>
</dbReference>